<dbReference type="Proteomes" id="UP000031518">
    <property type="component" value="Unassembled WGS sequence"/>
</dbReference>
<protein>
    <submittedName>
        <fullName evidence="9">Carboxypeptidase regulatory-like domain</fullName>
    </submittedName>
</protein>
<dbReference type="GO" id="GO:0030246">
    <property type="term" value="F:carbohydrate binding"/>
    <property type="evidence" value="ECO:0007669"/>
    <property type="project" value="InterPro"/>
</dbReference>
<keyword evidence="9" id="KW-0121">Carboxypeptidase</keyword>
<feature type="chain" id="PRO_5002110827" evidence="7">
    <location>
        <begin position="28"/>
        <end position="1190"/>
    </location>
</feature>
<dbReference type="SUPFAM" id="SSF56935">
    <property type="entry name" value="Porins"/>
    <property type="match status" value="1"/>
</dbReference>
<keyword evidence="4" id="KW-0812">Transmembrane</keyword>
<dbReference type="SUPFAM" id="SSF49452">
    <property type="entry name" value="Starch-binding domain-like"/>
    <property type="match status" value="1"/>
</dbReference>
<dbReference type="Gene3D" id="2.40.170.20">
    <property type="entry name" value="TonB-dependent receptor, beta-barrel domain"/>
    <property type="match status" value="1"/>
</dbReference>
<dbReference type="PANTHER" id="PTHR30069:SF46">
    <property type="entry name" value="OAR PROTEIN"/>
    <property type="match status" value="1"/>
</dbReference>
<evidence type="ECO:0000256" key="5">
    <source>
        <dbReference type="ARBA" id="ARBA00023136"/>
    </source>
</evidence>
<accession>A0A0B6WUK1</accession>
<keyword evidence="2" id="KW-0813">Transport</keyword>
<dbReference type="GO" id="GO:0044718">
    <property type="term" value="P:siderophore transmembrane transport"/>
    <property type="evidence" value="ECO:0007669"/>
    <property type="project" value="TreeGrafter"/>
</dbReference>
<evidence type="ECO:0000256" key="6">
    <source>
        <dbReference type="ARBA" id="ARBA00023237"/>
    </source>
</evidence>
<dbReference type="InterPro" id="IPR057601">
    <property type="entry name" value="Oar-like_b-barrel"/>
</dbReference>
<dbReference type="Pfam" id="PF13620">
    <property type="entry name" value="CarboxypepD_reg"/>
    <property type="match status" value="1"/>
</dbReference>
<evidence type="ECO:0000256" key="7">
    <source>
        <dbReference type="SAM" id="SignalP"/>
    </source>
</evidence>
<evidence type="ECO:0000256" key="2">
    <source>
        <dbReference type="ARBA" id="ARBA00022448"/>
    </source>
</evidence>
<dbReference type="GO" id="GO:0004180">
    <property type="term" value="F:carboxypeptidase activity"/>
    <property type="evidence" value="ECO:0007669"/>
    <property type="project" value="UniProtKB-KW"/>
</dbReference>
<keyword evidence="3" id="KW-1134">Transmembrane beta strand</keyword>
<keyword evidence="9" id="KW-0645">Protease</keyword>
<dbReference type="PANTHER" id="PTHR30069">
    <property type="entry name" value="TONB-DEPENDENT OUTER MEMBRANE RECEPTOR"/>
    <property type="match status" value="1"/>
</dbReference>
<evidence type="ECO:0000256" key="1">
    <source>
        <dbReference type="ARBA" id="ARBA00004571"/>
    </source>
</evidence>
<evidence type="ECO:0000313" key="10">
    <source>
        <dbReference type="Proteomes" id="UP000031518"/>
    </source>
</evidence>
<evidence type="ECO:0000313" key="9">
    <source>
        <dbReference type="EMBL" id="CDM64377.1"/>
    </source>
</evidence>
<reference evidence="9 10" key="2">
    <citation type="submission" date="2015-01" db="EMBL/GenBank/DDBJ databases">
        <title>Complete genome sequence of Pyrinomonas methylaliphatogenes type strain K22T.</title>
        <authorList>
            <person name="Lee K.C.Y."/>
            <person name="Power J.F."/>
            <person name="Dunfield P.F."/>
            <person name="Morgan X.C."/>
            <person name="Huttenhower C."/>
            <person name="Stott M.B."/>
        </authorList>
    </citation>
    <scope>NUCLEOTIDE SEQUENCE [LARGE SCALE GENOMIC DNA]</scope>
    <source>
        <strain evidence="9 10">K22</strain>
    </source>
</reference>
<dbReference type="STRING" id="454194.PYK22_00370"/>
<keyword evidence="5" id="KW-0472">Membrane</keyword>
<organism evidence="9 10">
    <name type="scientific">Pyrinomonas methylaliphatogenes</name>
    <dbReference type="NCBI Taxonomy" id="454194"/>
    <lineage>
        <taxon>Bacteria</taxon>
        <taxon>Pseudomonadati</taxon>
        <taxon>Acidobacteriota</taxon>
        <taxon>Blastocatellia</taxon>
        <taxon>Blastocatellales</taxon>
        <taxon>Pyrinomonadaceae</taxon>
        <taxon>Pyrinomonas</taxon>
    </lineage>
</organism>
<reference evidence="9 10" key="1">
    <citation type="submission" date="2013-12" db="EMBL/GenBank/DDBJ databases">
        <authorList>
            <person name="Stott M."/>
        </authorList>
    </citation>
    <scope>NUCLEOTIDE SEQUENCE [LARGE SCALE GENOMIC DNA]</scope>
    <source>
        <strain evidence="9 10">K22</strain>
    </source>
</reference>
<keyword evidence="10" id="KW-1185">Reference proteome</keyword>
<gene>
    <name evidence="9" type="ORF">PYK22_00370</name>
</gene>
<dbReference type="GO" id="GO:0015344">
    <property type="term" value="F:siderophore uptake transmembrane transporter activity"/>
    <property type="evidence" value="ECO:0007669"/>
    <property type="project" value="TreeGrafter"/>
</dbReference>
<evidence type="ECO:0000256" key="4">
    <source>
        <dbReference type="ARBA" id="ARBA00022692"/>
    </source>
</evidence>
<dbReference type="RefSeq" id="WP_041973818.1">
    <property type="nucleotide sequence ID" value="NZ_CBXV010000002.1"/>
</dbReference>
<comment type="subcellular location">
    <subcellularLocation>
        <location evidence="1">Cell outer membrane</location>
        <topology evidence="1">Multi-pass membrane protein</topology>
    </subcellularLocation>
</comment>
<evidence type="ECO:0000259" key="8">
    <source>
        <dbReference type="Pfam" id="PF25183"/>
    </source>
</evidence>
<proteinExistence type="predicted"/>
<dbReference type="Pfam" id="PF25183">
    <property type="entry name" value="OMP_b-brl_4"/>
    <property type="match status" value="1"/>
</dbReference>
<sequence length="1190" mass="130592" precursor="true">MRQLDFRLAPAIVALFLILIGSQTGMAQTTTGEIRGTVTDVNGSAVAGASVIARNQGTNVENRTTTTGEGVYAIPNLIPGRYSIIVESPGFKRSITTDVSVNLGQITTVDVVLQPGGVQESVTVTAGAEVLLQRDQSQLSTTIESRRMAELPVNVAGAGLDVVALSVPGVFPGFGNVNSNGITLSVNGQRARSNNFTIDGMDNNDLSIGGPSFFIDNADLVGELQIITNNFSAQYGRNQGAIVNYVTKSGTNEFHGSAFVFRRDRAVLDSLNNIERRSGQLNPPRLKYTVLGGTLGGPIIRDRAFFFVSFQKILSQAFSQLRTTSLAILPQEFPRLLQAFPNNPAIQAYVNYSAFALTRLGEVRPRSDRPIETVVLGGQSFQAAAVERLFSSPYEENLPTIRGDVNLTNKDKISARYLFQKGTGINALGTVGGFFGDQPAQSKNFGASYIRQVSNTSFNEFRFAYQSLFVKFGGGCDESLLECIPDPSNIGKAFTNITFTGIRGTTTGQSLLAVGPATNLPQGRIVTTYQFADNFSFTFGRHSLMAGVDIRHLTNTVPFLPNINGAFSFNTADRLIANNPAQVVVAVGPDTISYKENDYYFFFQDDWKVRDNLTLNLGIRYELPDQPINTLHDLTVARESDPNQAIWRQSLPLTVRTIPFIPRDKNNWAPRFGFAWTPRFGSGLLHKLVGEEATVIRGGYGIAYDPSFYNIMLNISTASPVVFLQTITNPAGSPIFPLPSANPTGDVVRNFAQSRGLVQRNTFDPRFFTQTIVASNFHSPYSQQFSLGIQRQIDRNNAFEIRYVGTRGVGLFQTVNRNPDISRLYNGFSVTIGNTTFNFPAFRQFIPQGITPLTCTDNPNTPDNEGVCNGRILQQGLLRSRENTAQSTYHSLQTYYNGRLFNQLNLTVSYTWSKALDNASEIFAFGEQATSQNPFDLNKLEKSISGFDRRHALSLSYIWELPFFREQRGFIGQTLGGWQISGTYFLGSGRPFTASQQLNSLLGTRSYVDNTFNLTFFGNWDNVRPFTGNPKADPRSAAITDIDAALRGLTNGYVPSPTGFYSLNAFNQGRGAVPVSINDVRFIINGPGAAMRFGTPFGTEPRNSLRGPILNQLNLSIFKTFAIPENIKLQLRLEMFNALNHPNPGAGTASGDSIPPGNGLFVDFAGSTFNERGEFTYARRIIQLGMRLIF</sequence>
<name>A0A0B6WUK1_9BACT</name>
<dbReference type="InterPro" id="IPR036942">
    <property type="entry name" value="Beta-barrel_TonB_sf"/>
</dbReference>
<feature type="domain" description="TonB-dependent transporter Oar-like beta-barrel" evidence="8">
    <location>
        <begin position="246"/>
        <end position="1148"/>
    </location>
</feature>
<dbReference type="InterPro" id="IPR039426">
    <property type="entry name" value="TonB-dep_rcpt-like"/>
</dbReference>
<evidence type="ECO:0000256" key="3">
    <source>
        <dbReference type="ARBA" id="ARBA00022452"/>
    </source>
</evidence>
<dbReference type="AlphaFoldDB" id="A0A0B6WUK1"/>
<dbReference type="EMBL" id="CBXV010000002">
    <property type="protein sequence ID" value="CDM64377.1"/>
    <property type="molecule type" value="Genomic_DNA"/>
</dbReference>
<keyword evidence="7" id="KW-0732">Signal</keyword>
<dbReference type="InterPro" id="IPR013784">
    <property type="entry name" value="Carb-bd-like_fold"/>
</dbReference>
<dbReference type="OrthoDB" id="97893at2"/>
<dbReference type="Gene3D" id="2.60.40.1120">
    <property type="entry name" value="Carboxypeptidase-like, regulatory domain"/>
    <property type="match status" value="1"/>
</dbReference>
<keyword evidence="9" id="KW-0378">Hydrolase</keyword>
<keyword evidence="6" id="KW-0998">Cell outer membrane</keyword>
<dbReference type="GO" id="GO:0009279">
    <property type="term" value="C:cell outer membrane"/>
    <property type="evidence" value="ECO:0007669"/>
    <property type="project" value="UniProtKB-SubCell"/>
</dbReference>
<feature type="signal peptide" evidence="7">
    <location>
        <begin position="1"/>
        <end position="27"/>
    </location>
</feature>